<gene>
    <name evidence="4" type="ORF">V5799_018532</name>
</gene>
<evidence type="ECO:0000313" key="5">
    <source>
        <dbReference type="Proteomes" id="UP001321473"/>
    </source>
</evidence>
<protein>
    <recommendedName>
        <fullName evidence="6">Arylsulfatase b</fullName>
    </recommendedName>
</protein>
<dbReference type="PANTHER" id="PTHR10342">
    <property type="entry name" value="ARYLSULFATASE"/>
    <property type="match status" value="1"/>
</dbReference>
<reference evidence="4 5" key="1">
    <citation type="journal article" date="2023" name="Arcadia Sci">
        <title>De novo assembly of a long-read Amblyomma americanum tick genome.</title>
        <authorList>
            <person name="Chou S."/>
            <person name="Poskanzer K.E."/>
            <person name="Rollins M."/>
            <person name="Thuy-Boun P.S."/>
        </authorList>
    </citation>
    <scope>NUCLEOTIDE SEQUENCE [LARGE SCALE GENOMIC DNA]</scope>
    <source>
        <strain evidence="4">F_SG_1</strain>
        <tissue evidence="4">Salivary glands</tissue>
    </source>
</reference>
<accession>A0AAQ4EZ66</accession>
<dbReference type="Proteomes" id="UP001321473">
    <property type="component" value="Unassembled WGS sequence"/>
</dbReference>
<keyword evidence="1" id="KW-0479">Metal-binding</keyword>
<keyword evidence="5" id="KW-1185">Reference proteome</keyword>
<keyword evidence="2" id="KW-0106">Calcium</keyword>
<dbReference type="Gene3D" id="3.30.1120.10">
    <property type="match status" value="1"/>
</dbReference>
<keyword evidence="3" id="KW-0325">Glycoprotein</keyword>
<dbReference type="PANTHER" id="PTHR10342:SF273">
    <property type="entry name" value="RE14504P"/>
    <property type="match status" value="1"/>
</dbReference>
<dbReference type="InterPro" id="IPR047115">
    <property type="entry name" value="ARSB"/>
</dbReference>
<evidence type="ECO:0008006" key="6">
    <source>
        <dbReference type="Google" id="ProtNLM"/>
    </source>
</evidence>
<evidence type="ECO:0000256" key="2">
    <source>
        <dbReference type="ARBA" id="ARBA00022837"/>
    </source>
</evidence>
<dbReference type="GO" id="GO:0046872">
    <property type="term" value="F:metal ion binding"/>
    <property type="evidence" value="ECO:0007669"/>
    <property type="project" value="UniProtKB-KW"/>
</dbReference>
<comment type="caution">
    <text evidence="4">The sequence shown here is derived from an EMBL/GenBank/DDBJ whole genome shotgun (WGS) entry which is preliminary data.</text>
</comment>
<proteinExistence type="predicted"/>
<dbReference type="GO" id="GO:0008484">
    <property type="term" value="F:sulfuric ester hydrolase activity"/>
    <property type="evidence" value="ECO:0007669"/>
    <property type="project" value="InterPro"/>
</dbReference>
<evidence type="ECO:0000256" key="1">
    <source>
        <dbReference type="ARBA" id="ARBA00022723"/>
    </source>
</evidence>
<dbReference type="AlphaFoldDB" id="A0AAQ4EZ66"/>
<name>A0AAQ4EZ66_AMBAM</name>
<sequence length="206" mass="23161">MHITDWFATLYNIAGGDVAKLGELDGVDMWHHLSTGGESPRTDMLYNIDPVEPESLVAALRDSRYKLVLDKSGENNGRYRTPGNRHPVKNLDELLAQSTAAAALRNLYKTDHLKFPRGWRQRATLTCGQRTRNNFSPNNTEFLFDIVKDPCELNNLADSLPGVVSSLKKRLDAYRAVAKRSLLYPIDPASFPEYHNGTWAPWMGSS</sequence>
<organism evidence="4 5">
    <name type="scientific">Amblyomma americanum</name>
    <name type="common">Lone star tick</name>
    <dbReference type="NCBI Taxonomy" id="6943"/>
    <lineage>
        <taxon>Eukaryota</taxon>
        <taxon>Metazoa</taxon>
        <taxon>Ecdysozoa</taxon>
        <taxon>Arthropoda</taxon>
        <taxon>Chelicerata</taxon>
        <taxon>Arachnida</taxon>
        <taxon>Acari</taxon>
        <taxon>Parasitiformes</taxon>
        <taxon>Ixodida</taxon>
        <taxon>Ixodoidea</taxon>
        <taxon>Ixodidae</taxon>
        <taxon>Amblyomminae</taxon>
        <taxon>Amblyomma</taxon>
    </lineage>
</organism>
<dbReference type="Gene3D" id="3.40.720.10">
    <property type="entry name" value="Alkaline Phosphatase, subunit A"/>
    <property type="match status" value="1"/>
</dbReference>
<dbReference type="EMBL" id="JARKHS020009168">
    <property type="protein sequence ID" value="KAK8780127.1"/>
    <property type="molecule type" value="Genomic_DNA"/>
</dbReference>
<dbReference type="InterPro" id="IPR017850">
    <property type="entry name" value="Alkaline_phosphatase_core_sf"/>
</dbReference>
<dbReference type="SUPFAM" id="SSF53649">
    <property type="entry name" value="Alkaline phosphatase-like"/>
    <property type="match status" value="1"/>
</dbReference>
<evidence type="ECO:0000313" key="4">
    <source>
        <dbReference type="EMBL" id="KAK8780127.1"/>
    </source>
</evidence>
<evidence type="ECO:0000256" key="3">
    <source>
        <dbReference type="ARBA" id="ARBA00023180"/>
    </source>
</evidence>